<dbReference type="Pfam" id="PF10545">
    <property type="entry name" value="MADF_DNA_bdg"/>
    <property type="match status" value="1"/>
</dbReference>
<evidence type="ECO:0000313" key="2">
    <source>
        <dbReference type="EMBL" id="KAK9687342.1"/>
    </source>
</evidence>
<protein>
    <submittedName>
        <fullName evidence="2">Alcohol dehydrogenase transcription factor Myb/SANT-like</fullName>
    </submittedName>
</protein>
<accession>A0AAW1ICX3</accession>
<dbReference type="SMART" id="SM00595">
    <property type="entry name" value="MADF"/>
    <property type="match status" value="1"/>
</dbReference>
<comment type="caution">
    <text evidence="2">The sequence shown here is derived from an EMBL/GenBank/DDBJ whole genome shotgun (WGS) entry which is preliminary data.</text>
</comment>
<evidence type="ECO:0000313" key="3">
    <source>
        <dbReference type="Proteomes" id="UP001458880"/>
    </source>
</evidence>
<dbReference type="InterPro" id="IPR006578">
    <property type="entry name" value="MADF-dom"/>
</dbReference>
<proteinExistence type="predicted"/>
<evidence type="ECO:0000259" key="1">
    <source>
        <dbReference type="PROSITE" id="PS51029"/>
    </source>
</evidence>
<dbReference type="Proteomes" id="UP001458880">
    <property type="component" value="Unassembled WGS sequence"/>
</dbReference>
<sequence>MPEWDDEKVLMLIENYKARPIIWDPKNKDYSKKPLKEDAWTEIGIATGTTGDVCKKKMIIILASWRREKAKEKKSRGTGKGNLIIVLLMKR</sequence>
<keyword evidence="3" id="KW-1185">Reference proteome</keyword>
<dbReference type="PANTHER" id="PTHR12243:SF67">
    <property type="entry name" value="COREPRESSOR OF PANGOLIN, ISOFORM A-RELATED"/>
    <property type="match status" value="1"/>
</dbReference>
<dbReference type="PROSITE" id="PS51029">
    <property type="entry name" value="MADF"/>
    <property type="match status" value="1"/>
</dbReference>
<dbReference type="PANTHER" id="PTHR12243">
    <property type="entry name" value="MADF DOMAIN TRANSCRIPTION FACTOR"/>
    <property type="match status" value="1"/>
</dbReference>
<name>A0AAW1ICX3_POPJA</name>
<organism evidence="2 3">
    <name type="scientific">Popillia japonica</name>
    <name type="common">Japanese beetle</name>
    <dbReference type="NCBI Taxonomy" id="7064"/>
    <lineage>
        <taxon>Eukaryota</taxon>
        <taxon>Metazoa</taxon>
        <taxon>Ecdysozoa</taxon>
        <taxon>Arthropoda</taxon>
        <taxon>Hexapoda</taxon>
        <taxon>Insecta</taxon>
        <taxon>Pterygota</taxon>
        <taxon>Neoptera</taxon>
        <taxon>Endopterygota</taxon>
        <taxon>Coleoptera</taxon>
        <taxon>Polyphaga</taxon>
        <taxon>Scarabaeiformia</taxon>
        <taxon>Scarabaeidae</taxon>
        <taxon>Rutelinae</taxon>
        <taxon>Popillia</taxon>
    </lineage>
</organism>
<dbReference type="AlphaFoldDB" id="A0AAW1ICX3"/>
<dbReference type="EMBL" id="JASPKY010000649">
    <property type="protein sequence ID" value="KAK9687342.1"/>
    <property type="molecule type" value="Genomic_DNA"/>
</dbReference>
<reference evidence="2 3" key="1">
    <citation type="journal article" date="2024" name="BMC Genomics">
        <title>De novo assembly and annotation of Popillia japonica's genome with initial clues to its potential as an invasive pest.</title>
        <authorList>
            <person name="Cucini C."/>
            <person name="Boschi S."/>
            <person name="Funari R."/>
            <person name="Cardaioli E."/>
            <person name="Iannotti N."/>
            <person name="Marturano G."/>
            <person name="Paoli F."/>
            <person name="Bruttini M."/>
            <person name="Carapelli A."/>
            <person name="Frati F."/>
            <person name="Nardi F."/>
        </authorList>
    </citation>
    <scope>NUCLEOTIDE SEQUENCE [LARGE SCALE GENOMIC DNA]</scope>
    <source>
        <strain evidence="2">DMR45628</strain>
    </source>
</reference>
<feature type="domain" description="MADF" evidence="1">
    <location>
        <begin position="11"/>
        <end position="91"/>
    </location>
</feature>
<gene>
    <name evidence="2" type="ORF">QE152_g36513</name>
</gene>
<dbReference type="InterPro" id="IPR039353">
    <property type="entry name" value="TF_Adf1"/>
</dbReference>